<evidence type="ECO:0000313" key="3">
    <source>
        <dbReference type="Proteomes" id="UP000604046"/>
    </source>
</evidence>
<organism evidence="2 3">
    <name type="scientific">Symbiodinium natans</name>
    <dbReference type="NCBI Taxonomy" id="878477"/>
    <lineage>
        <taxon>Eukaryota</taxon>
        <taxon>Sar</taxon>
        <taxon>Alveolata</taxon>
        <taxon>Dinophyceae</taxon>
        <taxon>Suessiales</taxon>
        <taxon>Symbiodiniaceae</taxon>
        <taxon>Symbiodinium</taxon>
    </lineage>
</organism>
<dbReference type="EMBL" id="CAJNDS010000219">
    <property type="protein sequence ID" value="CAE7029642.1"/>
    <property type="molecule type" value="Genomic_DNA"/>
</dbReference>
<accession>A0A812IDV7</accession>
<protein>
    <submittedName>
        <fullName evidence="2">Uncharacterized protein</fullName>
    </submittedName>
</protein>
<comment type="caution">
    <text evidence="2">The sequence shown here is derived from an EMBL/GenBank/DDBJ whole genome shotgun (WGS) entry which is preliminary data.</text>
</comment>
<dbReference type="AlphaFoldDB" id="A0A812IDV7"/>
<keyword evidence="3" id="KW-1185">Reference proteome</keyword>
<gene>
    <name evidence="2" type="ORF">SNAT2548_LOCUS3555</name>
</gene>
<feature type="region of interest" description="Disordered" evidence="1">
    <location>
        <begin position="1"/>
        <end position="27"/>
    </location>
</feature>
<feature type="compositionally biased region" description="Polar residues" evidence="1">
    <location>
        <begin position="13"/>
        <end position="27"/>
    </location>
</feature>
<sequence>MSVLGLRVRRGPSSHSHGGVKTQTHTTYRWQSDPLAAADSCNKQAHQAQNKGDCDADQGAGAADGQRMRNFLLQAFNALGRFCDFLDLPSWRQGQQKASTRVKLLGLKLRLIEM</sequence>
<dbReference type="Proteomes" id="UP000604046">
    <property type="component" value="Unassembled WGS sequence"/>
</dbReference>
<proteinExistence type="predicted"/>
<evidence type="ECO:0000313" key="2">
    <source>
        <dbReference type="EMBL" id="CAE7029642.1"/>
    </source>
</evidence>
<reference evidence="2" key="1">
    <citation type="submission" date="2021-02" db="EMBL/GenBank/DDBJ databases">
        <authorList>
            <person name="Dougan E. K."/>
            <person name="Rhodes N."/>
            <person name="Thang M."/>
            <person name="Chan C."/>
        </authorList>
    </citation>
    <scope>NUCLEOTIDE SEQUENCE</scope>
</reference>
<feature type="compositionally biased region" description="Polar residues" evidence="1">
    <location>
        <begin position="41"/>
        <end position="50"/>
    </location>
</feature>
<feature type="region of interest" description="Disordered" evidence="1">
    <location>
        <begin position="41"/>
        <end position="60"/>
    </location>
</feature>
<evidence type="ECO:0000256" key="1">
    <source>
        <dbReference type="SAM" id="MobiDB-lite"/>
    </source>
</evidence>
<name>A0A812IDV7_9DINO</name>